<dbReference type="AlphaFoldDB" id="A0A2V1D9L0"/>
<dbReference type="Pfam" id="PF08031">
    <property type="entry name" value="BBE"/>
    <property type="match status" value="1"/>
</dbReference>
<dbReference type="GO" id="GO:0071949">
    <property type="term" value="F:FAD binding"/>
    <property type="evidence" value="ECO:0007669"/>
    <property type="project" value="InterPro"/>
</dbReference>
<dbReference type="PANTHER" id="PTHR42973:SF39">
    <property type="entry name" value="FAD-BINDING PCMH-TYPE DOMAIN-CONTAINING PROTEIN"/>
    <property type="match status" value="1"/>
</dbReference>
<protein>
    <submittedName>
        <fullName evidence="7">FAD-binding domain-containing protein</fullName>
    </submittedName>
</protein>
<dbReference type="InterPro" id="IPR016166">
    <property type="entry name" value="FAD-bd_PCMH"/>
</dbReference>
<evidence type="ECO:0000256" key="3">
    <source>
        <dbReference type="ARBA" id="ARBA00022630"/>
    </source>
</evidence>
<dbReference type="PROSITE" id="PS51387">
    <property type="entry name" value="FAD_PCMH"/>
    <property type="match status" value="1"/>
</dbReference>
<dbReference type="EMBL" id="KZ805562">
    <property type="protein sequence ID" value="PVH93884.1"/>
    <property type="molecule type" value="Genomic_DNA"/>
</dbReference>
<evidence type="ECO:0000313" key="8">
    <source>
        <dbReference type="Proteomes" id="UP000244855"/>
    </source>
</evidence>
<keyword evidence="5" id="KW-0560">Oxidoreductase</keyword>
<comment type="similarity">
    <text evidence="2">Belongs to the oxygen-dependent FAD-linked oxidoreductase family.</text>
</comment>
<organism evidence="7 8">
    <name type="scientific">Periconia macrospinosa</name>
    <dbReference type="NCBI Taxonomy" id="97972"/>
    <lineage>
        <taxon>Eukaryota</taxon>
        <taxon>Fungi</taxon>
        <taxon>Dikarya</taxon>
        <taxon>Ascomycota</taxon>
        <taxon>Pezizomycotina</taxon>
        <taxon>Dothideomycetes</taxon>
        <taxon>Pleosporomycetidae</taxon>
        <taxon>Pleosporales</taxon>
        <taxon>Massarineae</taxon>
        <taxon>Periconiaceae</taxon>
        <taxon>Periconia</taxon>
    </lineage>
</organism>
<dbReference type="OrthoDB" id="9983560at2759"/>
<reference evidence="7 8" key="1">
    <citation type="journal article" date="2018" name="Sci. Rep.">
        <title>Comparative genomics provides insights into the lifestyle and reveals functional heterogeneity of dark septate endophytic fungi.</title>
        <authorList>
            <person name="Knapp D.G."/>
            <person name="Nemeth J.B."/>
            <person name="Barry K."/>
            <person name="Hainaut M."/>
            <person name="Henrissat B."/>
            <person name="Johnson J."/>
            <person name="Kuo A."/>
            <person name="Lim J.H.P."/>
            <person name="Lipzen A."/>
            <person name="Nolan M."/>
            <person name="Ohm R.A."/>
            <person name="Tamas L."/>
            <person name="Grigoriev I.V."/>
            <person name="Spatafora J.W."/>
            <person name="Nagy L.G."/>
            <person name="Kovacs G.M."/>
        </authorList>
    </citation>
    <scope>NUCLEOTIDE SEQUENCE [LARGE SCALE GENOMIC DNA]</scope>
    <source>
        <strain evidence="7 8">DSE2036</strain>
    </source>
</reference>
<dbReference type="SUPFAM" id="SSF56176">
    <property type="entry name" value="FAD-binding/transporter-associated domain-like"/>
    <property type="match status" value="1"/>
</dbReference>
<keyword evidence="8" id="KW-1185">Reference proteome</keyword>
<dbReference type="InterPro" id="IPR006094">
    <property type="entry name" value="Oxid_FAD_bind_N"/>
</dbReference>
<evidence type="ECO:0000313" key="7">
    <source>
        <dbReference type="EMBL" id="PVH93884.1"/>
    </source>
</evidence>
<dbReference type="Pfam" id="PF01565">
    <property type="entry name" value="FAD_binding_4"/>
    <property type="match status" value="1"/>
</dbReference>
<dbReference type="GO" id="GO:0016491">
    <property type="term" value="F:oxidoreductase activity"/>
    <property type="evidence" value="ECO:0007669"/>
    <property type="project" value="UniProtKB-KW"/>
</dbReference>
<dbReference type="Proteomes" id="UP000244855">
    <property type="component" value="Unassembled WGS sequence"/>
</dbReference>
<evidence type="ECO:0000259" key="6">
    <source>
        <dbReference type="PROSITE" id="PS51387"/>
    </source>
</evidence>
<dbReference type="STRING" id="97972.A0A2V1D9L0"/>
<name>A0A2V1D9L0_9PLEO</name>
<dbReference type="InterPro" id="IPR050416">
    <property type="entry name" value="FAD-linked_Oxidoreductase"/>
</dbReference>
<comment type="cofactor">
    <cofactor evidence="1">
        <name>FAD</name>
        <dbReference type="ChEBI" id="CHEBI:57692"/>
    </cofactor>
</comment>
<proteinExistence type="inferred from homology"/>
<evidence type="ECO:0000256" key="5">
    <source>
        <dbReference type="ARBA" id="ARBA00023002"/>
    </source>
</evidence>
<dbReference type="PANTHER" id="PTHR42973">
    <property type="entry name" value="BINDING OXIDOREDUCTASE, PUTATIVE (AFU_ORTHOLOGUE AFUA_1G17690)-RELATED"/>
    <property type="match status" value="1"/>
</dbReference>
<accession>A0A2V1D9L0</accession>
<evidence type="ECO:0000256" key="4">
    <source>
        <dbReference type="ARBA" id="ARBA00022827"/>
    </source>
</evidence>
<dbReference type="Gene3D" id="3.30.465.10">
    <property type="match status" value="2"/>
</dbReference>
<sequence length="443" mass="48035">MSSYSVNATQVDDIVTTVQFAKKHNLKFRIKNTGHDYTGRSAGEGSFALWTRHMKGIEYLESFKACPDSNTENVLAVSPATLVEELYAVGAQHGVVTTGGFAPTVGAGGGFPLGGGTGPLGNYLGLAVDNIVQFEVVTADGSKGIVNECTNIDLFWALRGGGGAFAVTTKVYYKTYPAFELVQTALGIVQCATRESWVELITRMVNAQGSLRKEGITGVWQSDRGNLRVPMIFIRPSVNGSAEADSGFRDSLAQFQNVTGCGGTLNLQKFNGPTSWNDAYQKHLMILLSPSLPTGINVGTTSRLISNDLIDDKAKLQKVIEYIINLDPGVSFLWQNAVGDASSKISTEATAVHPAWRNAFAFFDVSVRGPWSGMIGAQSTLLREIQDDADEAFGTAIYYNEMSMLEKDWQNQAFGSNYLRLLETKEKYDPTGVFSCRRCVGSE</sequence>
<dbReference type="InterPro" id="IPR016169">
    <property type="entry name" value="FAD-bd_PCMH_sub2"/>
</dbReference>
<dbReference type="InterPro" id="IPR012951">
    <property type="entry name" value="BBE"/>
</dbReference>
<evidence type="ECO:0000256" key="1">
    <source>
        <dbReference type="ARBA" id="ARBA00001974"/>
    </source>
</evidence>
<dbReference type="InterPro" id="IPR036318">
    <property type="entry name" value="FAD-bd_PCMH-like_sf"/>
</dbReference>
<keyword evidence="4" id="KW-0274">FAD</keyword>
<feature type="domain" description="FAD-binding PCMH-type" evidence="6">
    <location>
        <begin position="1"/>
        <end position="178"/>
    </location>
</feature>
<keyword evidence="3" id="KW-0285">Flavoprotein</keyword>
<gene>
    <name evidence="7" type="ORF">DM02DRAFT_619006</name>
</gene>
<evidence type="ECO:0000256" key="2">
    <source>
        <dbReference type="ARBA" id="ARBA00005466"/>
    </source>
</evidence>